<dbReference type="GeneID" id="28721444"/>
<proteinExistence type="predicted"/>
<keyword evidence="4" id="KW-1185">Reference proteome</keyword>
<dbReference type="STRING" id="45286.A0A109UX61"/>
<evidence type="ECO:0000313" key="3">
    <source>
        <dbReference type="EMBL" id="AMD19188.1"/>
    </source>
</evidence>
<evidence type="ECO:0000256" key="1">
    <source>
        <dbReference type="SAM" id="Coils"/>
    </source>
</evidence>
<dbReference type="RefSeq" id="XP_017986184.1">
    <property type="nucleotide sequence ID" value="XM_018130695.1"/>
</dbReference>
<keyword evidence="1" id="KW-0175">Coiled coil</keyword>
<dbReference type="AlphaFoldDB" id="A0A109UX61"/>
<dbReference type="Proteomes" id="UP000243052">
    <property type="component" value="Chromosome ii"/>
</dbReference>
<evidence type="ECO:0000256" key="2">
    <source>
        <dbReference type="SAM" id="MobiDB-lite"/>
    </source>
</evidence>
<gene>
    <name evidence="3" type="ORF">AW171_hschr21003</name>
</gene>
<organism evidence="3 4">
    <name type="scientific">Eremothecium sinecaudum</name>
    <dbReference type="NCBI Taxonomy" id="45286"/>
    <lineage>
        <taxon>Eukaryota</taxon>
        <taxon>Fungi</taxon>
        <taxon>Dikarya</taxon>
        <taxon>Ascomycota</taxon>
        <taxon>Saccharomycotina</taxon>
        <taxon>Saccharomycetes</taxon>
        <taxon>Saccharomycetales</taxon>
        <taxon>Saccharomycetaceae</taxon>
        <taxon>Eremothecium</taxon>
    </lineage>
</organism>
<dbReference type="OrthoDB" id="4070640at2759"/>
<reference evidence="3 4" key="1">
    <citation type="submission" date="2016-01" db="EMBL/GenBank/DDBJ databases">
        <title>Genome sequence of the yeast Holleya sinecauda.</title>
        <authorList>
            <person name="Dietrich F.S."/>
        </authorList>
    </citation>
    <scope>NUCLEOTIDE SEQUENCE [LARGE SCALE GENOMIC DNA]</scope>
    <source>
        <strain evidence="3 4">ATCC 58844</strain>
    </source>
</reference>
<name>A0A109UX61_9SACH</name>
<evidence type="ECO:0000313" key="4">
    <source>
        <dbReference type="Proteomes" id="UP000243052"/>
    </source>
</evidence>
<feature type="compositionally biased region" description="Polar residues" evidence="2">
    <location>
        <begin position="215"/>
        <end position="233"/>
    </location>
</feature>
<protein>
    <submittedName>
        <fullName evidence="3">HBR287Cp</fullName>
    </submittedName>
</protein>
<sequence>MSSFSRGRYSTKSTPSYSPSTGIVHPQEKLDLFLIKGYQLVSANSVINEDLMSKLSLTTSGSMVSDSVADKELSNFQKLSQLYNASIPLMTLDDNSTSPKSAIELCQRFHQILKELELSFEASPYAKYFTRINSEENQGFWKIKDDDSLREDALWQSVSETITKMYDLGRGLILSSVNKRRSAAVSSKNSPTQTKDDPISYQQLRRKLKKLQTNGEMGNVSGANRNGTGSDMSLKNGMPKIDAKFGDDALRNGFAKARNVDSDSFFRGYYTMPTSPSSLWNNGINFNDKRFQSTTENYPVEELLELATSEANKNSANSIGDINGGSNHNDVEDDTAGITVDTNGIKNPGNQGRRVKNSNNGIIASAELPVIHEISTIPQSLSIKENELYDRLLKEKDQRIIELERQLQSEKEEVIMLRKLLLEDVGCIRNMLFEIRDK</sequence>
<accession>A0A109UX61</accession>
<feature type="region of interest" description="Disordered" evidence="2">
    <location>
        <begin position="215"/>
        <end position="235"/>
    </location>
</feature>
<feature type="compositionally biased region" description="Low complexity" evidence="2">
    <location>
        <begin position="10"/>
        <end position="21"/>
    </location>
</feature>
<feature type="coiled-coil region" evidence="1">
    <location>
        <begin position="386"/>
        <end position="420"/>
    </location>
</feature>
<dbReference type="EMBL" id="CP014242">
    <property type="protein sequence ID" value="AMD19188.1"/>
    <property type="molecule type" value="Genomic_DNA"/>
</dbReference>
<feature type="region of interest" description="Disordered" evidence="2">
    <location>
        <begin position="1"/>
        <end position="22"/>
    </location>
</feature>